<accession>A0A7T5EHH7</accession>
<evidence type="ECO:0000256" key="1">
    <source>
        <dbReference type="SAM" id="Phobius"/>
    </source>
</evidence>
<dbReference type="Proteomes" id="UP000677234">
    <property type="component" value="Chromosome"/>
</dbReference>
<keyword evidence="1" id="KW-0812">Transmembrane</keyword>
<gene>
    <name evidence="2" type="ORF">JD108_12185</name>
    <name evidence="3" type="ORF">KDJ56_12130</name>
</gene>
<proteinExistence type="predicted"/>
<protein>
    <submittedName>
        <fullName evidence="2">Uncharacterized protein</fullName>
    </submittedName>
</protein>
<keyword evidence="1" id="KW-0472">Membrane</keyword>
<dbReference type="KEGG" id="bcop:JD108_12185"/>
<organism evidence="2 4">
    <name type="scientific">Brevibacillus composti</name>
    <dbReference type="NCBI Taxonomy" id="2796470"/>
    <lineage>
        <taxon>Bacteria</taxon>
        <taxon>Bacillati</taxon>
        <taxon>Bacillota</taxon>
        <taxon>Bacilli</taxon>
        <taxon>Bacillales</taxon>
        <taxon>Paenibacillaceae</taxon>
        <taxon>Brevibacillus</taxon>
    </lineage>
</organism>
<keyword evidence="5" id="KW-1185">Reference proteome</keyword>
<evidence type="ECO:0000313" key="5">
    <source>
        <dbReference type="Proteomes" id="UP000677234"/>
    </source>
</evidence>
<evidence type="ECO:0000313" key="3">
    <source>
        <dbReference type="EMBL" id="QUO39793.1"/>
    </source>
</evidence>
<evidence type="ECO:0000313" key="4">
    <source>
        <dbReference type="Proteomes" id="UP000595847"/>
    </source>
</evidence>
<evidence type="ECO:0000313" key="2">
    <source>
        <dbReference type="EMBL" id="QQE72715.1"/>
    </source>
</evidence>
<reference evidence="3" key="2">
    <citation type="submission" date="2021-04" db="EMBL/GenBank/DDBJ databases">
        <title>Brevibacillus composti FJAT-54423, complete genome.</title>
        <authorList>
            <person name="Tang R."/>
        </authorList>
    </citation>
    <scope>NUCLEOTIDE SEQUENCE</scope>
    <source>
        <strain evidence="3">FJAT-54424</strain>
    </source>
</reference>
<dbReference type="EMBL" id="CP066308">
    <property type="protein sequence ID" value="QQE72715.1"/>
    <property type="molecule type" value="Genomic_DNA"/>
</dbReference>
<name>A0A7T5EHH7_9BACL</name>
<dbReference type="AlphaFoldDB" id="A0A7T5EHH7"/>
<keyword evidence="1" id="KW-1133">Transmembrane helix</keyword>
<dbReference type="Proteomes" id="UP000595847">
    <property type="component" value="Chromosome"/>
</dbReference>
<reference evidence="2 4" key="1">
    <citation type="submission" date="2020-12" db="EMBL/GenBank/DDBJ databases">
        <title>strain FJAT-54423T represents a novel species of the genus Brevibacillus.</title>
        <authorList>
            <person name="Tang R."/>
        </authorList>
    </citation>
    <scope>NUCLEOTIDE SEQUENCE [LARGE SCALE GENOMIC DNA]</scope>
    <source>
        <strain evidence="2 4">FJAT-54423</strain>
    </source>
</reference>
<dbReference type="EMBL" id="CP073708">
    <property type="protein sequence ID" value="QUO39793.1"/>
    <property type="molecule type" value="Genomic_DNA"/>
</dbReference>
<dbReference type="RefSeq" id="WP_198826348.1">
    <property type="nucleotide sequence ID" value="NZ_CP066308.1"/>
</dbReference>
<sequence>MQLRKNAIGLSLLATLILLFGGWFLYQKLEVEQPIRDQIGRFQSAELVELHAGKHNIHIDLKVTNPELFPQEYRQLLKEAKELAGNKQIEVTLANQSEELEQVWMKGLFSFTEAVDLHQYSRIPQMVSEWKEAYKLDQALAQMDGEHVYVYLKRGNEDYYAIIPRVAESEVIARG</sequence>
<feature type="transmembrane region" description="Helical" evidence="1">
    <location>
        <begin position="7"/>
        <end position="26"/>
    </location>
</feature>